<keyword evidence="4" id="KW-1185">Reference proteome</keyword>
<dbReference type="Proteomes" id="UP000218785">
    <property type="component" value="Plasmid plasmid1"/>
</dbReference>
<evidence type="ECO:0000313" key="3">
    <source>
        <dbReference type="EMBL" id="BAZ03016.1"/>
    </source>
</evidence>
<keyword evidence="3" id="KW-0614">Plasmid</keyword>
<feature type="transmembrane region" description="Helical" evidence="2">
    <location>
        <begin position="280"/>
        <end position="302"/>
    </location>
</feature>
<reference evidence="3 4" key="1">
    <citation type="submission" date="2017-06" db="EMBL/GenBank/DDBJ databases">
        <title>Genome sequencing of cyanobaciteial culture collection at National Institute for Environmental Studies (NIES).</title>
        <authorList>
            <person name="Hirose Y."/>
            <person name="Shimura Y."/>
            <person name="Fujisawa T."/>
            <person name="Nakamura Y."/>
            <person name="Kawachi M."/>
        </authorList>
    </citation>
    <scope>NUCLEOTIDE SEQUENCE [LARGE SCALE GENOMIC DNA]</scope>
    <source>
        <strain evidence="3 4">NIES-37</strain>
        <plasmid evidence="4">Plasmid1 dna</plasmid>
    </source>
</reference>
<keyword evidence="2" id="KW-0812">Transmembrane</keyword>
<dbReference type="KEGG" id="ttq:NIES37_70290"/>
<dbReference type="EMBL" id="AP018249">
    <property type="protein sequence ID" value="BAZ03016.1"/>
    <property type="molecule type" value="Genomic_DNA"/>
</dbReference>
<keyword evidence="2" id="KW-0472">Membrane</keyword>
<accession>A0A1Z4NBE5</accession>
<organism evidence="3 4">
    <name type="scientific">Tolypothrix tenuis PCC 7101</name>
    <dbReference type="NCBI Taxonomy" id="231146"/>
    <lineage>
        <taxon>Bacteria</taxon>
        <taxon>Bacillati</taxon>
        <taxon>Cyanobacteriota</taxon>
        <taxon>Cyanophyceae</taxon>
        <taxon>Nostocales</taxon>
        <taxon>Tolypothrichaceae</taxon>
        <taxon>Tolypothrix</taxon>
    </lineage>
</organism>
<proteinExistence type="predicted"/>
<sequence length="328" mass="37678">MNNFETYVKTSALGKTGIHWRKIETQEHQPIGKPSLIQRQLFKGNNNQITIVNDLIDEVKPSLLIFRDKKDNKLLLEVTGIESPQRSEKLGRIVLNSIVWIADDLEENEVILRKIAYSAIQSFLKKDLAFSKMVEESIDFFELEEFRVDLDIISKFIQSVEQINYQQNNTIESKRSYQIEHTSSNALEKLAEEIINQPLPKNWIAWDENTKTDGVLLVVTESLEKRTILHDAGVWRGFASNVEEPIKEVIQSPEKKKEETPSQPSTVREDSPPKNQTIRLIIILLIVAITVAGILVSLKLLFQPQQIQQPQIQEQQILQPQIQPTQNP</sequence>
<gene>
    <name evidence="3" type="ORF">NIES37_70290</name>
</gene>
<keyword evidence="2" id="KW-1133">Transmembrane helix</keyword>
<evidence type="ECO:0000313" key="4">
    <source>
        <dbReference type="Proteomes" id="UP000218785"/>
    </source>
</evidence>
<feature type="region of interest" description="Disordered" evidence="1">
    <location>
        <begin position="249"/>
        <end position="272"/>
    </location>
</feature>
<evidence type="ECO:0000256" key="1">
    <source>
        <dbReference type="SAM" id="MobiDB-lite"/>
    </source>
</evidence>
<dbReference type="RefSeq" id="WP_096584818.1">
    <property type="nucleotide sequence ID" value="NZ_CAWNJS010000002.1"/>
</dbReference>
<evidence type="ECO:0000256" key="2">
    <source>
        <dbReference type="SAM" id="Phobius"/>
    </source>
</evidence>
<geneLocation type="plasmid" evidence="4">
    <name>Plasmid1 dna</name>
</geneLocation>
<protein>
    <submittedName>
        <fullName evidence="3">Uncharacterized protein</fullName>
    </submittedName>
</protein>
<name>A0A1Z4NBE5_9CYAN</name>
<dbReference type="AlphaFoldDB" id="A0A1Z4NBE5"/>